<dbReference type="Proteomes" id="UP000499080">
    <property type="component" value="Unassembled WGS sequence"/>
</dbReference>
<protein>
    <submittedName>
        <fullName evidence="1">Uncharacterized protein</fullName>
    </submittedName>
</protein>
<gene>
    <name evidence="1" type="ORF">AVEN_196406_1</name>
</gene>
<proteinExistence type="predicted"/>
<evidence type="ECO:0000313" key="1">
    <source>
        <dbReference type="EMBL" id="GBL83573.1"/>
    </source>
</evidence>
<organism evidence="1 2">
    <name type="scientific">Araneus ventricosus</name>
    <name type="common">Orbweaver spider</name>
    <name type="synonym">Epeira ventricosa</name>
    <dbReference type="NCBI Taxonomy" id="182803"/>
    <lineage>
        <taxon>Eukaryota</taxon>
        <taxon>Metazoa</taxon>
        <taxon>Ecdysozoa</taxon>
        <taxon>Arthropoda</taxon>
        <taxon>Chelicerata</taxon>
        <taxon>Arachnida</taxon>
        <taxon>Araneae</taxon>
        <taxon>Araneomorphae</taxon>
        <taxon>Entelegynae</taxon>
        <taxon>Araneoidea</taxon>
        <taxon>Araneidae</taxon>
        <taxon>Araneus</taxon>
    </lineage>
</organism>
<dbReference type="EMBL" id="BGPR01000033">
    <property type="protein sequence ID" value="GBL83573.1"/>
    <property type="molecule type" value="Genomic_DNA"/>
</dbReference>
<reference evidence="1 2" key="1">
    <citation type="journal article" date="2019" name="Sci. Rep.">
        <title>Orb-weaving spider Araneus ventricosus genome elucidates the spidroin gene catalogue.</title>
        <authorList>
            <person name="Kono N."/>
            <person name="Nakamura H."/>
            <person name="Ohtoshi R."/>
            <person name="Moran D.A.P."/>
            <person name="Shinohara A."/>
            <person name="Yoshida Y."/>
            <person name="Fujiwara M."/>
            <person name="Mori M."/>
            <person name="Tomita M."/>
            <person name="Arakawa K."/>
        </authorList>
    </citation>
    <scope>NUCLEOTIDE SEQUENCE [LARGE SCALE GENOMIC DNA]</scope>
</reference>
<sequence>MLGDFTFLNIIISHIRREEIGLPAMYRPPKTSWVHKDGQKIDGGDFNFIGSIKLFNVFGPMDVWGHVHEAAYQLPHDAILQLPLGYIGSPSVNEGCSTSETRL</sequence>
<dbReference type="AlphaFoldDB" id="A0A4Y2AV44"/>
<comment type="caution">
    <text evidence="1">The sequence shown here is derived from an EMBL/GenBank/DDBJ whole genome shotgun (WGS) entry which is preliminary data.</text>
</comment>
<evidence type="ECO:0000313" key="2">
    <source>
        <dbReference type="Proteomes" id="UP000499080"/>
    </source>
</evidence>
<name>A0A4Y2AV44_ARAVE</name>
<accession>A0A4Y2AV44</accession>
<keyword evidence="2" id="KW-1185">Reference proteome</keyword>